<evidence type="ECO:0000313" key="4">
    <source>
        <dbReference type="EMBL" id="ACL55594.1"/>
    </source>
</evidence>
<organism evidence="4 5">
    <name type="scientific">Methylobacterium nodulans (strain LMG 21967 / CNCM I-2342 / ORS 2060)</name>
    <dbReference type="NCBI Taxonomy" id="460265"/>
    <lineage>
        <taxon>Bacteria</taxon>
        <taxon>Pseudomonadati</taxon>
        <taxon>Pseudomonadota</taxon>
        <taxon>Alphaproteobacteria</taxon>
        <taxon>Hyphomicrobiales</taxon>
        <taxon>Methylobacteriaceae</taxon>
        <taxon>Methylobacterium</taxon>
    </lineage>
</organism>
<dbReference type="Proteomes" id="UP000008207">
    <property type="component" value="Chromosome"/>
</dbReference>
<dbReference type="EMBL" id="CP001349">
    <property type="protein sequence ID" value="ACL55594.1"/>
    <property type="molecule type" value="Genomic_DNA"/>
</dbReference>
<protein>
    <submittedName>
        <fullName evidence="4">Proprotein convertase P</fullName>
    </submittedName>
</protein>
<reference evidence="4 5" key="1">
    <citation type="submission" date="2009-01" db="EMBL/GenBank/DDBJ databases">
        <title>Complete sequence of chromosome of Methylobacterium nodulans ORS 2060.</title>
        <authorList>
            <consortium name="US DOE Joint Genome Institute"/>
            <person name="Lucas S."/>
            <person name="Copeland A."/>
            <person name="Lapidus A."/>
            <person name="Glavina del Rio T."/>
            <person name="Dalin E."/>
            <person name="Tice H."/>
            <person name="Bruce D."/>
            <person name="Goodwin L."/>
            <person name="Pitluck S."/>
            <person name="Sims D."/>
            <person name="Brettin T."/>
            <person name="Detter J.C."/>
            <person name="Han C."/>
            <person name="Larimer F."/>
            <person name="Land M."/>
            <person name="Hauser L."/>
            <person name="Kyrpides N."/>
            <person name="Ivanova N."/>
            <person name="Marx C.J."/>
            <person name="Richardson P."/>
        </authorList>
    </citation>
    <scope>NUCLEOTIDE SEQUENCE [LARGE SCALE GENOMIC DNA]</scope>
    <source>
        <strain evidence="5">LMG 21967 / CNCM I-2342 / ORS 2060</strain>
    </source>
</reference>
<proteinExistence type="predicted"/>
<sequence>MPSGGQNDDVFDGNPGVSDNFDGSGGSDTISYITSPRGVSINLAAGATFDGVTFDFLSSIENAVGSDFNDTLQGDAGSNRLDGSGGNDTVSYASSTRGVSINLAAGATFDGVTFDFLSSIENAAGSDFNDTLQGDAGSNRLDGGAGDDTVSYAASNRAVTIDLAAQATYDGVVGDVLASIENAIGSQFDDSIQGGYGSNRLDGGAGNDTVFYAASTRAMTINLATQIADDGMFVDTLVSIENVQGTNFNDVIVGDAGNNTIDGGAGGSDTLQGGGGSDTVSYGHASQGVSINLAAGATFDGVTFDLLSSIENAVGSDFNDTLQGDAGSNRLDGSGGNDTVSYASSTRGVSINLAAGAAFDGVTFDFLSSIENAVGSDFNDTLQGGVGSNRLDGGAGDDTVNYAASNHAITLDLASEYAYDGNSYDTLISVENVEGTGFNDLIYGDFKNNVIDGGAGGSDTIYGGDGTDTISYSSASQGVSVNLAAGATYDGVTFDFLNSIENVVGSKFNDSLQGNSGSNLFDGGAGTDTLSYTSSARELNVYLGSNSISDGNATDYYSNIESIVGSGLYDRFVVSGSDFGSVKNIDGSGGLDTLDLAGSNITTILYNGINVNLASHYVYADVSQPRVPQLGFSIYNVENVNGSNLYDYIVGDDADNIINGGGGTPIFSRPIGRSGDILTGNGGNDTFVFVMGQANGDTITDFQGNGPSAGDRLEFRGFGTAEQGATLTQINATQYSINSADGKVHEVINLTNSAVINSSDYTFV</sequence>
<gene>
    <name evidence="4" type="ordered locus">Mnod_0556</name>
</gene>
<evidence type="ECO:0000256" key="3">
    <source>
        <dbReference type="SAM" id="MobiDB-lite"/>
    </source>
</evidence>
<evidence type="ECO:0000313" key="5">
    <source>
        <dbReference type="Proteomes" id="UP000008207"/>
    </source>
</evidence>
<dbReference type="SUPFAM" id="SSF51120">
    <property type="entry name" value="beta-Roll"/>
    <property type="match status" value="5"/>
</dbReference>
<dbReference type="AlphaFoldDB" id="B8IDM2"/>
<dbReference type="PRINTS" id="PR00313">
    <property type="entry name" value="CABNDNGRPT"/>
</dbReference>
<dbReference type="eggNOG" id="COG2931">
    <property type="taxonomic scope" value="Bacteria"/>
</dbReference>
<dbReference type="GO" id="GO:0005576">
    <property type="term" value="C:extracellular region"/>
    <property type="evidence" value="ECO:0007669"/>
    <property type="project" value="UniProtKB-SubCell"/>
</dbReference>
<dbReference type="KEGG" id="mno:Mnod_0556"/>
<keyword evidence="2" id="KW-0964">Secreted</keyword>
<dbReference type="InterPro" id="IPR050557">
    <property type="entry name" value="RTX_toxin/Mannuronan_C5-epim"/>
</dbReference>
<dbReference type="STRING" id="460265.Mnod_0556"/>
<dbReference type="InterPro" id="IPR011049">
    <property type="entry name" value="Serralysin-like_metalloprot_C"/>
</dbReference>
<evidence type="ECO:0000256" key="1">
    <source>
        <dbReference type="ARBA" id="ARBA00004613"/>
    </source>
</evidence>
<dbReference type="GO" id="GO:0005509">
    <property type="term" value="F:calcium ion binding"/>
    <property type="evidence" value="ECO:0007669"/>
    <property type="project" value="InterPro"/>
</dbReference>
<dbReference type="HOGENOM" id="CLU_017648_0_0_5"/>
<comment type="subcellular location">
    <subcellularLocation>
        <location evidence="1">Secreted</location>
    </subcellularLocation>
</comment>
<dbReference type="PANTHER" id="PTHR38340">
    <property type="entry name" value="S-LAYER PROTEIN"/>
    <property type="match status" value="1"/>
</dbReference>
<keyword evidence="5" id="KW-1185">Reference proteome</keyword>
<evidence type="ECO:0000256" key="2">
    <source>
        <dbReference type="ARBA" id="ARBA00022525"/>
    </source>
</evidence>
<accession>B8IDM2</accession>
<name>B8IDM2_METNO</name>
<dbReference type="OrthoDB" id="8006227at2"/>
<dbReference type="RefSeq" id="WP_015927304.1">
    <property type="nucleotide sequence ID" value="NC_011894.1"/>
</dbReference>
<feature type="region of interest" description="Disordered" evidence="3">
    <location>
        <begin position="1"/>
        <end position="23"/>
    </location>
</feature>
<dbReference type="InterPro" id="IPR001343">
    <property type="entry name" value="Hemolysn_Ca-bd"/>
</dbReference>
<dbReference type="Gene3D" id="2.150.10.10">
    <property type="entry name" value="Serralysin-like metalloprotease, C-terminal"/>
    <property type="match status" value="8"/>
</dbReference>
<dbReference type="PANTHER" id="PTHR38340:SF1">
    <property type="entry name" value="S-LAYER PROTEIN"/>
    <property type="match status" value="1"/>
</dbReference>
<dbReference type="Pfam" id="PF00353">
    <property type="entry name" value="HemolysinCabind"/>
    <property type="match status" value="10"/>
</dbReference>